<evidence type="ECO:0000256" key="8">
    <source>
        <dbReference type="ARBA" id="ARBA00039866"/>
    </source>
</evidence>
<dbReference type="PANTHER" id="PTHR37323">
    <property type="entry name" value="GCN5-RELATED N-ACETYLTRANSFERASE"/>
    <property type="match status" value="1"/>
</dbReference>
<comment type="similarity">
    <text evidence="6">Belongs to the acetyltransferase family. OlsB subfamily.</text>
</comment>
<dbReference type="SMART" id="SM00563">
    <property type="entry name" value="PlsC"/>
    <property type="match status" value="1"/>
</dbReference>
<evidence type="ECO:0000256" key="6">
    <source>
        <dbReference type="ARBA" id="ARBA00038095"/>
    </source>
</evidence>
<organism evidence="12 13">
    <name type="scientific">Photobacterium atrarenae</name>
    <dbReference type="NCBI Taxonomy" id="865757"/>
    <lineage>
        <taxon>Bacteria</taxon>
        <taxon>Pseudomonadati</taxon>
        <taxon>Pseudomonadota</taxon>
        <taxon>Gammaproteobacteria</taxon>
        <taxon>Vibrionales</taxon>
        <taxon>Vibrionaceae</taxon>
        <taxon>Photobacterium</taxon>
    </lineage>
</organism>
<dbReference type="EC" id="2.3.2.30" evidence="7"/>
<keyword evidence="13" id="KW-1185">Reference proteome</keyword>
<evidence type="ECO:0000259" key="11">
    <source>
        <dbReference type="SMART" id="SM00563"/>
    </source>
</evidence>
<keyword evidence="5 12" id="KW-0012">Acyltransferase</keyword>
<reference evidence="12" key="1">
    <citation type="submission" date="2022-07" db="EMBL/GenBank/DDBJ databases">
        <title>Genome sequencing of Photobacterium atrarenae GJH2-4.</title>
        <authorList>
            <person name="Park S.-J."/>
        </authorList>
    </citation>
    <scope>NUCLEOTIDE SEQUENCE</scope>
    <source>
        <strain evidence="12">GJH2-4</strain>
    </source>
</reference>
<evidence type="ECO:0000256" key="1">
    <source>
        <dbReference type="ARBA" id="ARBA00005189"/>
    </source>
</evidence>
<dbReference type="SUPFAM" id="SSF69593">
    <property type="entry name" value="Glycerol-3-phosphate (1)-acyltransferase"/>
    <property type="match status" value="1"/>
</dbReference>
<dbReference type="InterPro" id="IPR052351">
    <property type="entry name" value="Ornithine_N-alpha-AT"/>
</dbReference>
<evidence type="ECO:0000256" key="9">
    <source>
        <dbReference type="ARBA" id="ARBA00045724"/>
    </source>
</evidence>
<keyword evidence="4" id="KW-0443">Lipid metabolism</keyword>
<sequence>MINIERAVNEKFPSFSQKPNLIRKPTLSILRKLVNESEINRFLDQHQDTLGIDFIDAVFDYFNFSYAASSRDKENIPAHGRVVIIANHPLGSLDGLALLKLISEVRRDVRIVANDLLTNFDQLESLFIPLDNMTSTSFRRSYKEVINALENDEAVIIFPAGEVSRTSPTGIKDGKWRGGFLNFARKTRSPVLPIHINGKNSALFYSASLLAKPLSTAMLAGEMFKQRNGTLLFRIGEMIPASELHSDQVADKALLKRLKKHLYNLGKARKPFRKRAFVTEKTVAHPEDRQEIRLELKASQLLGETRDSNRIQLCDFDQAPVVMREIGRLRELTFRKVGEGTGSKRDLDKYDRYYQHLILWDENQLEIAGAYRLGRGREILKQYGRQGLYTDELFHYTNAITPYLPATVELGRSFVNPTYWGKASLDYLWQGIGAYLRHNPDVRYLIGPVTMSNEFPPALQAMLVYYYTRYYRGDAQLAEAKRPYPLDPDTEQQLDTQFTGLDRQAGFELLQQAFTAQNCKVPVLFKQYASLFEEGGFQLITFSVDPDFGNCIDGLFMADLTQMKPSKRKRYLGE</sequence>
<dbReference type="InterPro" id="IPR045746">
    <property type="entry name" value="ACT14924-like_Acyltransf_dom"/>
</dbReference>
<dbReference type="PANTHER" id="PTHR37323:SF1">
    <property type="entry name" value="L-ORNITHINE N(ALPHA)-ACYLTRANSFERASE"/>
    <property type="match status" value="1"/>
</dbReference>
<feature type="domain" description="Phospholipid/glycerol acyltransferase" evidence="11">
    <location>
        <begin position="82"/>
        <end position="199"/>
    </location>
</feature>
<dbReference type="RefSeq" id="WP_255392123.1">
    <property type="nucleotide sequence ID" value="NZ_CP101509.1"/>
</dbReference>
<evidence type="ECO:0000256" key="4">
    <source>
        <dbReference type="ARBA" id="ARBA00023098"/>
    </source>
</evidence>
<evidence type="ECO:0000256" key="3">
    <source>
        <dbReference type="ARBA" id="ARBA00022679"/>
    </source>
</evidence>
<keyword evidence="2" id="KW-0444">Lipid biosynthesis</keyword>
<evidence type="ECO:0000313" key="12">
    <source>
        <dbReference type="EMBL" id="UTV30758.1"/>
    </source>
</evidence>
<dbReference type="CDD" id="cd07986">
    <property type="entry name" value="LPLAT_ACT14924-like"/>
    <property type="match status" value="1"/>
</dbReference>
<dbReference type="GO" id="GO:0016746">
    <property type="term" value="F:acyltransferase activity"/>
    <property type="evidence" value="ECO:0007669"/>
    <property type="project" value="UniProtKB-KW"/>
</dbReference>
<evidence type="ECO:0000256" key="7">
    <source>
        <dbReference type="ARBA" id="ARBA00039058"/>
    </source>
</evidence>
<evidence type="ECO:0000313" key="13">
    <source>
        <dbReference type="Proteomes" id="UP001057998"/>
    </source>
</evidence>
<comment type="function">
    <text evidence="9">Catalyzes the first step in the biosynthesis of ornithine lipids, which are phosphorus-free membrane lipids. Catalyzes the 3-hydroxyacyl-acyl carrier protein-dependent acylation of ornithine to form lyso-ornithine lipid (LOL).</text>
</comment>
<evidence type="ECO:0000256" key="5">
    <source>
        <dbReference type="ARBA" id="ARBA00023315"/>
    </source>
</evidence>
<evidence type="ECO:0000256" key="10">
    <source>
        <dbReference type="ARBA" id="ARBA00047785"/>
    </source>
</evidence>
<protein>
    <recommendedName>
        <fullName evidence="8">L-ornithine N(alpha)-acyltransferase</fullName>
        <ecNumber evidence="7">2.3.2.30</ecNumber>
    </recommendedName>
</protein>
<dbReference type="InterPro" id="IPR002123">
    <property type="entry name" value="Plipid/glycerol_acylTrfase"/>
</dbReference>
<keyword evidence="3" id="KW-0808">Transferase</keyword>
<name>A0ABY5GN51_9GAMM</name>
<dbReference type="Pfam" id="PF13444">
    <property type="entry name" value="Acetyltransf_5"/>
    <property type="match status" value="1"/>
</dbReference>
<evidence type="ECO:0000256" key="2">
    <source>
        <dbReference type="ARBA" id="ARBA00022516"/>
    </source>
</evidence>
<dbReference type="Pfam" id="PF19576">
    <property type="entry name" value="Acyltransf_2"/>
    <property type="match status" value="1"/>
</dbReference>
<comment type="catalytic activity">
    <reaction evidence="10">
        <text>a (3R)-hydroxyacyl-[ACP] + L-ornithine = a lyso-ornithine lipid + holo-[ACP] + H(+)</text>
        <dbReference type="Rhea" id="RHEA:20633"/>
        <dbReference type="Rhea" id="RHEA-COMP:9685"/>
        <dbReference type="Rhea" id="RHEA-COMP:9945"/>
        <dbReference type="ChEBI" id="CHEBI:15378"/>
        <dbReference type="ChEBI" id="CHEBI:46911"/>
        <dbReference type="ChEBI" id="CHEBI:64479"/>
        <dbReference type="ChEBI" id="CHEBI:78827"/>
        <dbReference type="ChEBI" id="CHEBI:138482"/>
        <dbReference type="EC" id="2.3.2.30"/>
    </reaction>
    <physiologicalReaction direction="left-to-right" evidence="10">
        <dbReference type="Rhea" id="RHEA:20634"/>
    </physiologicalReaction>
</comment>
<accession>A0ABY5GN51</accession>
<proteinExistence type="inferred from homology"/>
<dbReference type="EMBL" id="CP101509">
    <property type="protein sequence ID" value="UTV30758.1"/>
    <property type="molecule type" value="Genomic_DNA"/>
</dbReference>
<dbReference type="Proteomes" id="UP001057998">
    <property type="component" value="Chromosome 2"/>
</dbReference>
<comment type="pathway">
    <text evidence="1">Lipid metabolism.</text>
</comment>
<dbReference type="SUPFAM" id="SSF55729">
    <property type="entry name" value="Acyl-CoA N-acyltransferases (Nat)"/>
    <property type="match status" value="1"/>
</dbReference>
<gene>
    <name evidence="12" type="ORF">NNL38_19565</name>
</gene>
<dbReference type="InterPro" id="IPR016181">
    <property type="entry name" value="Acyl_CoA_acyltransferase"/>
</dbReference>